<feature type="compositionally biased region" description="Basic and acidic residues" evidence="1">
    <location>
        <begin position="360"/>
        <end position="373"/>
    </location>
</feature>
<feature type="compositionally biased region" description="Basic and acidic residues" evidence="1">
    <location>
        <begin position="334"/>
        <end position="347"/>
    </location>
</feature>
<dbReference type="Proteomes" id="UP000224634">
    <property type="component" value="Unassembled WGS sequence"/>
</dbReference>
<keyword evidence="4" id="KW-1185">Reference proteome</keyword>
<dbReference type="AlphaFoldDB" id="A0A2B7YJU6"/>
<evidence type="ECO:0000259" key="2">
    <source>
        <dbReference type="PROSITE" id="PS51043"/>
    </source>
</evidence>
<dbReference type="PANTHER" id="PTHR23509">
    <property type="entry name" value="PA-PL1 PHOSPHOLIPASE FAMILY"/>
    <property type="match status" value="1"/>
</dbReference>
<dbReference type="Pfam" id="PF02862">
    <property type="entry name" value="DDHD"/>
    <property type="match status" value="1"/>
</dbReference>
<feature type="compositionally biased region" description="Polar residues" evidence="1">
    <location>
        <begin position="318"/>
        <end position="331"/>
    </location>
</feature>
<gene>
    <name evidence="3" type="ORF">AJ80_03028</name>
</gene>
<dbReference type="PROSITE" id="PS51043">
    <property type="entry name" value="DDHD"/>
    <property type="match status" value="1"/>
</dbReference>
<feature type="region of interest" description="Disordered" evidence="1">
    <location>
        <begin position="785"/>
        <end position="820"/>
    </location>
</feature>
<proteinExistence type="predicted"/>
<dbReference type="InterPro" id="IPR055555">
    <property type="entry name" value="PA-PLA1_DUF7131"/>
</dbReference>
<feature type="compositionally biased region" description="Polar residues" evidence="1">
    <location>
        <begin position="377"/>
        <end position="388"/>
    </location>
</feature>
<feature type="region of interest" description="Disordered" evidence="1">
    <location>
        <begin position="127"/>
        <end position="148"/>
    </location>
</feature>
<dbReference type="Pfam" id="PF23465">
    <property type="entry name" value="DUF7131"/>
    <property type="match status" value="1"/>
</dbReference>
<dbReference type="Pfam" id="PF23463">
    <property type="entry name" value="WWE_2"/>
    <property type="match status" value="1"/>
</dbReference>
<comment type="caution">
    <text evidence="3">The sequence shown here is derived from an EMBL/GenBank/DDBJ whole genome shotgun (WGS) entry which is preliminary data.</text>
</comment>
<dbReference type="GO" id="GO:0005737">
    <property type="term" value="C:cytoplasm"/>
    <property type="evidence" value="ECO:0007669"/>
    <property type="project" value="TreeGrafter"/>
</dbReference>
<dbReference type="PANTHER" id="PTHR23509:SF10">
    <property type="entry name" value="LD21067P"/>
    <property type="match status" value="1"/>
</dbReference>
<evidence type="ECO:0000313" key="4">
    <source>
        <dbReference type="Proteomes" id="UP000224634"/>
    </source>
</evidence>
<sequence length="923" mass="102567">MSAAEKRSSFPGSVHPTRSSSSPRPTTPQPLNPDPDNAGAFLQPSQGRDHTITHVRYISSRRYPPDCPPLTTRWFYAVDIPKKNSSFWGTDSMDSPDSKPLGPPKKFVPFSSHDSQRIETAFQTLTEQEETATSKVVNSTDEPSTSSVKVPVNEDELFDVDVQQRELAPAYWLGPIYEVRRGSWFFQDGSTLRPCEENLAAQLEEGYLKIKPWLLRHSKTASDSTSTTGPAFTKRKGGSSSPKEKQAAADAKRQVEGQTRRLFGAYMNSTVTYQDSSTAMLINEDFVSRMSSTVYQSLGGAAGRKLIRGYSHSAKPKLTTSTTDSGRTSFEGSEPSRKVRGTNEDPTSRSGRIDLPITDDITRRRVDSMEEPRMSPLQRQLSSLTGELQNEEDIQEEARKQEQQEMEDSREADGQDGEREIDHLILVTHGIGQRLGLRLDSINFVHDVNTLRKTLKGVYALSPDLQALNSDLSADLKNCRIQVLPVCWRHRLNFPRQSLKQNRKEFDLGDANNLSMEDEQYPSLSDITLEGVPAVRNLITDLAMDVLLYQSAYRAHIAGIVQKECNRIYQLFKARNPNFRGSVSLCGHSLGSAILFDILCQQPETPMDSRPTQSARTDQHYVPDHSEMLPLDFECDNLFCLGSPIALFQMLKGKTIAGRVSTDSWHQPLNGDDAKLSADPMSSLKYAARREAAAPSPSVSVPKCNQLYNIFHPSDPISYRIEPLISPAMTSLKPQPLPVVKRTIWSTSGQSLTNISTRVGQSVGSLWSNFASGVASSLLNRSLGLNEGPTSRPPSAHAHRKQEMAEGSLSLDTTDPESVKVPSLIDPQLETLYDGFEKTRKAQLPEDSFEGNENAAKLKLEESKVRALNSNGRVDYSIQEGVFDISLIASIASHLSYWGDEDVGHFVMSQIHSRAPRRKTRDS</sequence>
<dbReference type="GO" id="GO:0004620">
    <property type="term" value="F:phospholipase activity"/>
    <property type="evidence" value="ECO:0007669"/>
    <property type="project" value="TreeGrafter"/>
</dbReference>
<feature type="region of interest" description="Disordered" evidence="1">
    <location>
        <begin position="1"/>
        <end position="50"/>
    </location>
</feature>
<protein>
    <recommendedName>
        <fullName evidence="2">DDHD domain-containing protein</fullName>
    </recommendedName>
</protein>
<evidence type="ECO:0000313" key="3">
    <source>
        <dbReference type="EMBL" id="PGH21595.1"/>
    </source>
</evidence>
<dbReference type="InterPro" id="IPR058055">
    <property type="entry name" value="PA-PLA1"/>
</dbReference>
<reference evidence="3 4" key="1">
    <citation type="submission" date="2017-10" db="EMBL/GenBank/DDBJ databases">
        <title>Comparative genomics in systemic dimorphic fungi from Ajellomycetaceae.</title>
        <authorList>
            <person name="Munoz J.F."/>
            <person name="Mcewen J.G."/>
            <person name="Clay O.K."/>
            <person name="Cuomo C.A."/>
        </authorList>
    </citation>
    <scope>NUCLEOTIDE SEQUENCE [LARGE SCALE GENOMIC DNA]</scope>
    <source>
        <strain evidence="3 4">UAMH7299</strain>
    </source>
</reference>
<dbReference type="SMART" id="SM01127">
    <property type="entry name" value="DDHD"/>
    <property type="match status" value="1"/>
</dbReference>
<name>A0A2B7YJU6_POLH7</name>
<dbReference type="OrthoDB" id="431378at2759"/>
<feature type="compositionally biased region" description="Polar residues" evidence="1">
    <location>
        <begin position="221"/>
        <end position="230"/>
    </location>
</feature>
<dbReference type="STRING" id="1447883.A0A2B7YJU6"/>
<dbReference type="EMBL" id="PDNA01000032">
    <property type="protein sequence ID" value="PGH21595.1"/>
    <property type="molecule type" value="Genomic_DNA"/>
</dbReference>
<dbReference type="GO" id="GO:0046872">
    <property type="term" value="F:metal ion binding"/>
    <property type="evidence" value="ECO:0007669"/>
    <property type="project" value="InterPro"/>
</dbReference>
<dbReference type="InterPro" id="IPR004177">
    <property type="entry name" value="DDHD_dom"/>
</dbReference>
<evidence type="ECO:0000256" key="1">
    <source>
        <dbReference type="SAM" id="MobiDB-lite"/>
    </source>
</evidence>
<feature type="compositionally biased region" description="Basic and acidic residues" evidence="1">
    <location>
        <begin position="242"/>
        <end position="255"/>
    </location>
</feature>
<organism evidence="3 4">
    <name type="scientific">Polytolypa hystricis (strain UAMH7299)</name>
    <dbReference type="NCBI Taxonomy" id="1447883"/>
    <lineage>
        <taxon>Eukaryota</taxon>
        <taxon>Fungi</taxon>
        <taxon>Dikarya</taxon>
        <taxon>Ascomycota</taxon>
        <taxon>Pezizomycotina</taxon>
        <taxon>Eurotiomycetes</taxon>
        <taxon>Eurotiomycetidae</taxon>
        <taxon>Onygenales</taxon>
        <taxon>Onygenales incertae sedis</taxon>
        <taxon>Polytolypa</taxon>
    </lineage>
</organism>
<accession>A0A2B7YJU6</accession>
<feature type="region of interest" description="Disordered" evidence="1">
    <location>
        <begin position="313"/>
        <end position="418"/>
    </location>
</feature>
<dbReference type="InterPro" id="IPR057826">
    <property type="entry name" value="WWE_C20G8.02"/>
</dbReference>
<feature type="region of interest" description="Disordered" evidence="1">
    <location>
        <begin position="219"/>
        <end position="255"/>
    </location>
</feature>
<feature type="compositionally biased region" description="Basic and acidic residues" evidence="1">
    <location>
        <begin position="396"/>
        <end position="418"/>
    </location>
</feature>
<feature type="domain" description="DDHD" evidence="2">
    <location>
        <begin position="631"/>
        <end position="913"/>
    </location>
</feature>